<proteinExistence type="predicted"/>
<comment type="caution">
    <text evidence="1">The sequence shown here is derived from an EMBL/GenBank/DDBJ whole genome shotgun (WGS) entry which is preliminary data.</text>
</comment>
<gene>
    <name evidence="1" type="ORF">GGR20_002069</name>
</gene>
<keyword evidence="2" id="KW-1185">Reference proteome</keyword>
<dbReference type="Proteomes" id="UP000547011">
    <property type="component" value="Unassembled WGS sequence"/>
</dbReference>
<protein>
    <recommendedName>
        <fullName evidence="3">DUF930 domain-containing protein</fullName>
    </recommendedName>
</protein>
<dbReference type="Pfam" id="PF06059">
    <property type="entry name" value="DUF930"/>
    <property type="match status" value="1"/>
</dbReference>
<accession>A0A7W6IMN6</accession>
<name>A0A7W6IMN6_9HYPH</name>
<dbReference type="RefSeq" id="WP_183311130.1">
    <property type="nucleotide sequence ID" value="NZ_JACIEW010000004.1"/>
</dbReference>
<dbReference type="AlphaFoldDB" id="A0A7W6IMN6"/>
<dbReference type="InterPro" id="IPR009273">
    <property type="entry name" value="DUF930"/>
</dbReference>
<reference evidence="1 2" key="1">
    <citation type="submission" date="2020-08" db="EMBL/GenBank/DDBJ databases">
        <title>Genomic Encyclopedia of Type Strains, Phase IV (KMG-IV): sequencing the most valuable type-strain genomes for metagenomic binning, comparative biology and taxonomic classification.</title>
        <authorList>
            <person name="Goeker M."/>
        </authorList>
    </citation>
    <scope>NUCLEOTIDE SEQUENCE [LARGE SCALE GENOMIC DNA]</scope>
    <source>
        <strain evidence="1 2">DSM 23447</strain>
    </source>
</reference>
<evidence type="ECO:0000313" key="1">
    <source>
        <dbReference type="EMBL" id="MBB4052426.1"/>
    </source>
</evidence>
<sequence length="212" mass="22835">MLAASVGLHLLFALVLALLAIPEPFAPTETGSIAVELLSEADYAELVAPEPAPEMPHLEPVSPEFRPKAQAEPAVVAGEGGMVAATEFFAADILNDPSHREVQQNFPLLASREQVIQLCNIEALEQLRDHGVADNPDALVGYAFDGIAVAGLSLEANGGAFRAAGRWHRIRYHCEVAPDIRSVSQFSYAVGALVPESQWEAHFLNSDDDWLD</sequence>
<dbReference type="EMBL" id="JACIEW010000004">
    <property type="protein sequence ID" value="MBB4052426.1"/>
    <property type="molecule type" value="Genomic_DNA"/>
</dbReference>
<evidence type="ECO:0008006" key="3">
    <source>
        <dbReference type="Google" id="ProtNLM"/>
    </source>
</evidence>
<organism evidence="1 2">
    <name type="scientific">Devosia subaequoris</name>
    <dbReference type="NCBI Taxonomy" id="395930"/>
    <lineage>
        <taxon>Bacteria</taxon>
        <taxon>Pseudomonadati</taxon>
        <taxon>Pseudomonadota</taxon>
        <taxon>Alphaproteobacteria</taxon>
        <taxon>Hyphomicrobiales</taxon>
        <taxon>Devosiaceae</taxon>
        <taxon>Devosia</taxon>
    </lineage>
</organism>
<evidence type="ECO:0000313" key="2">
    <source>
        <dbReference type="Proteomes" id="UP000547011"/>
    </source>
</evidence>